<dbReference type="CDD" id="cd00207">
    <property type="entry name" value="fer2"/>
    <property type="match status" value="1"/>
</dbReference>
<dbReference type="InterPro" id="IPR036318">
    <property type="entry name" value="FAD-bd_PCMH-like_sf"/>
</dbReference>
<evidence type="ECO:0000313" key="9">
    <source>
        <dbReference type="Proteomes" id="UP000235387"/>
    </source>
</evidence>
<evidence type="ECO:0000313" key="8">
    <source>
        <dbReference type="EMBL" id="PMN94912.1"/>
    </source>
</evidence>
<dbReference type="RefSeq" id="WP_102390063.1">
    <property type="nucleotide sequence ID" value="NZ_MDAL01000002.1"/>
</dbReference>
<dbReference type="Gene3D" id="3.30.465.10">
    <property type="match status" value="1"/>
</dbReference>
<dbReference type="SUPFAM" id="SSF55447">
    <property type="entry name" value="CO dehydrogenase flavoprotein C-terminal domain-like"/>
    <property type="match status" value="1"/>
</dbReference>
<dbReference type="InterPro" id="IPR036010">
    <property type="entry name" value="2Fe-2S_ferredoxin-like_sf"/>
</dbReference>
<dbReference type="NCBIfam" id="TIGR02963">
    <property type="entry name" value="xanthine_xdhA"/>
    <property type="match status" value="1"/>
</dbReference>
<dbReference type="PROSITE" id="PS00197">
    <property type="entry name" value="2FE2S_FER_1"/>
    <property type="match status" value="1"/>
</dbReference>
<dbReference type="PANTHER" id="PTHR45444">
    <property type="entry name" value="XANTHINE DEHYDROGENASE"/>
    <property type="match status" value="1"/>
</dbReference>
<evidence type="ECO:0000256" key="5">
    <source>
        <dbReference type="ARBA" id="ARBA00023004"/>
    </source>
</evidence>
<dbReference type="InterPro" id="IPR016208">
    <property type="entry name" value="Ald_Oxase/xanthine_DH-like"/>
</dbReference>
<dbReference type="Gene3D" id="3.30.43.10">
    <property type="entry name" value="Uridine Diphospho-n-acetylenolpyruvylglucosamine Reductase, domain 2"/>
    <property type="match status" value="1"/>
</dbReference>
<feature type="domain" description="2Fe-2S ferredoxin-type" evidence="6">
    <location>
        <begin position="1"/>
        <end position="85"/>
    </location>
</feature>
<organism evidence="8 9">
    <name type="scientific">Enterovibrio norvegicus</name>
    <dbReference type="NCBI Taxonomy" id="188144"/>
    <lineage>
        <taxon>Bacteria</taxon>
        <taxon>Pseudomonadati</taxon>
        <taxon>Pseudomonadota</taxon>
        <taxon>Gammaproteobacteria</taxon>
        <taxon>Vibrionales</taxon>
        <taxon>Vibrionaceae</taxon>
        <taxon>Enterovibrio</taxon>
    </lineage>
</organism>
<dbReference type="Pfam" id="PF00111">
    <property type="entry name" value="Fer2"/>
    <property type="match status" value="1"/>
</dbReference>
<sequence>MIRFLLNQTLREESSISPNMTVLNYLREHIAKTGTKEGCGSGDCGACTVVLGEVVDGNLSYRSVNACLTFVSSLHGKQLITVEDLRDKKALHPVQQAMVEHHGSQCGFCTPGFIMSMFALTKNKPNADKEETYEALAGNLCRCTGYRPIVEAALSLSQSQPIRDQFAELEKETIARLSNISPPELEHQFDGKSAFTPQNSDELADVLLAHPNAKLLAGGTDLALEVTQFYRDIDELIYVGQVNDIKVVKETDTHIEIGANVPLTDVYSALMPHYPDFGTLIQRFASLQIRNQGTVGGNIANASPIGDAPPLLIALGASITLRRGNTVRDILLEDFFKGYKVTALQPSEFIHTIRIPKPQTNQTFKAYKISKRFDDDISAVCGAFHLTFGSDADSDVVTGVRIAFGGMAATPARATNSEQALLGKPLSINSIHAAMAALEQDFAPITDFRASKEYRLETAANLLYRMYAERRVASHADSAKSGNAIATRVIHHVS</sequence>
<evidence type="ECO:0000256" key="1">
    <source>
        <dbReference type="ARBA" id="ARBA00022630"/>
    </source>
</evidence>
<dbReference type="InterPro" id="IPR001041">
    <property type="entry name" value="2Fe-2S_ferredoxin-type"/>
</dbReference>
<evidence type="ECO:0000259" key="6">
    <source>
        <dbReference type="PROSITE" id="PS51085"/>
    </source>
</evidence>
<dbReference type="Gene3D" id="3.10.20.30">
    <property type="match status" value="1"/>
</dbReference>
<dbReference type="Gene3D" id="3.30.390.50">
    <property type="entry name" value="CO dehydrogenase flavoprotein, C-terminal domain"/>
    <property type="match status" value="1"/>
</dbReference>
<dbReference type="GO" id="GO:0004854">
    <property type="term" value="F:xanthine dehydrogenase activity"/>
    <property type="evidence" value="ECO:0007669"/>
    <property type="project" value="InterPro"/>
</dbReference>
<dbReference type="InterPro" id="IPR036884">
    <property type="entry name" value="2Fe-2S-bd_dom_sf"/>
</dbReference>
<evidence type="ECO:0000259" key="7">
    <source>
        <dbReference type="PROSITE" id="PS51387"/>
    </source>
</evidence>
<evidence type="ECO:0000256" key="2">
    <source>
        <dbReference type="ARBA" id="ARBA00022723"/>
    </source>
</evidence>
<dbReference type="PROSITE" id="PS51085">
    <property type="entry name" value="2FE2S_FER_2"/>
    <property type="match status" value="1"/>
</dbReference>
<dbReference type="STRING" id="1190603.A1OO_14735"/>
<dbReference type="GO" id="GO:0005506">
    <property type="term" value="F:iron ion binding"/>
    <property type="evidence" value="ECO:0007669"/>
    <property type="project" value="InterPro"/>
</dbReference>
<dbReference type="Proteomes" id="UP000235387">
    <property type="component" value="Unassembled WGS sequence"/>
</dbReference>
<dbReference type="SUPFAM" id="SSF56176">
    <property type="entry name" value="FAD-binding/transporter-associated domain-like"/>
    <property type="match status" value="1"/>
</dbReference>
<dbReference type="SUPFAM" id="SSF54292">
    <property type="entry name" value="2Fe-2S ferredoxin-like"/>
    <property type="match status" value="1"/>
</dbReference>
<dbReference type="EMBL" id="MDAL01000002">
    <property type="protein sequence ID" value="PMN94912.1"/>
    <property type="molecule type" value="Genomic_DNA"/>
</dbReference>
<name>A0A2N7LH78_9GAMM</name>
<dbReference type="InterPro" id="IPR016169">
    <property type="entry name" value="FAD-bd_PCMH_sub2"/>
</dbReference>
<reference evidence="9" key="1">
    <citation type="submission" date="2016-07" db="EMBL/GenBank/DDBJ databases">
        <title>Nontailed viruses are major unrecognized killers of bacteria in the ocean.</title>
        <authorList>
            <person name="Kauffman K."/>
            <person name="Hussain F."/>
            <person name="Yang J."/>
            <person name="Arevalo P."/>
            <person name="Brown J."/>
            <person name="Cutler M."/>
            <person name="Kelly L."/>
            <person name="Polz M.F."/>
        </authorList>
    </citation>
    <scope>NUCLEOTIDE SEQUENCE [LARGE SCALE GENOMIC DNA]</scope>
    <source>
        <strain evidence="9">10N.261.45.A10</strain>
    </source>
</reference>
<evidence type="ECO:0000256" key="3">
    <source>
        <dbReference type="ARBA" id="ARBA00022827"/>
    </source>
</evidence>
<accession>A0A2N7LH78</accession>
<dbReference type="InterPro" id="IPR002888">
    <property type="entry name" value="2Fe-2S-bd"/>
</dbReference>
<dbReference type="InterPro" id="IPR016166">
    <property type="entry name" value="FAD-bd_PCMH"/>
</dbReference>
<dbReference type="Pfam" id="PF03450">
    <property type="entry name" value="CO_deh_flav_C"/>
    <property type="match status" value="1"/>
</dbReference>
<dbReference type="InterPro" id="IPR012675">
    <property type="entry name" value="Beta-grasp_dom_sf"/>
</dbReference>
<dbReference type="InterPro" id="IPR036683">
    <property type="entry name" value="CO_DH_flav_C_dom_sf"/>
</dbReference>
<proteinExistence type="predicted"/>
<dbReference type="GO" id="GO:0051537">
    <property type="term" value="F:2 iron, 2 sulfur cluster binding"/>
    <property type="evidence" value="ECO:0007669"/>
    <property type="project" value="InterPro"/>
</dbReference>
<dbReference type="InterPro" id="IPR012175">
    <property type="entry name" value="Xanth_DH_ssu_bac"/>
</dbReference>
<dbReference type="Pfam" id="PF00941">
    <property type="entry name" value="FAD_binding_5"/>
    <property type="match status" value="1"/>
</dbReference>
<keyword evidence="4" id="KW-0560">Oxidoreductase</keyword>
<dbReference type="InterPro" id="IPR016167">
    <property type="entry name" value="FAD-bd_PCMH_sub1"/>
</dbReference>
<dbReference type="GO" id="GO:0071949">
    <property type="term" value="F:FAD binding"/>
    <property type="evidence" value="ECO:0007669"/>
    <property type="project" value="InterPro"/>
</dbReference>
<dbReference type="InterPro" id="IPR002346">
    <property type="entry name" value="Mopterin_DH_FAD-bd"/>
</dbReference>
<dbReference type="PANTHER" id="PTHR45444:SF3">
    <property type="entry name" value="XANTHINE DEHYDROGENASE"/>
    <property type="match status" value="1"/>
</dbReference>
<keyword evidence="3" id="KW-0274">FAD</keyword>
<dbReference type="SMART" id="SM01092">
    <property type="entry name" value="CO_deh_flav_C"/>
    <property type="match status" value="1"/>
</dbReference>
<dbReference type="Pfam" id="PF01799">
    <property type="entry name" value="Fer2_2"/>
    <property type="match status" value="1"/>
</dbReference>
<dbReference type="InterPro" id="IPR005107">
    <property type="entry name" value="CO_DH_flav_C"/>
</dbReference>
<keyword evidence="2" id="KW-0479">Metal-binding</keyword>
<dbReference type="PIRSF" id="PIRSF036557">
    <property type="entry name" value="XdhA_RC"/>
    <property type="match status" value="1"/>
</dbReference>
<gene>
    <name evidence="8" type="ORF">BCT23_02450</name>
</gene>
<feature type="domain" description="FAD-binding PCMH-type" evidence="7">
    <location>
        <begin position="187"/>
        <end position="360"/>
    </location>
</feature>
<protein>
    <submittedName>
        <fullName evidence="8">Xanthine dehydrogenase small subunit</fullName>
    </submittedName>
</protein>
<dbReference type="AlphaFoldDB" id="A0A2N7LH78"/>
<dbReference type="Gene3D" id="1.10.150.120">
    <property type="entry name" value="[2Fe-2S]-binding domain"/>
    <property type="match status" value="1"/>
</dbReference>
<dbReference type="InterPro" id="IPR006058">
    <property type="entry name" value="2Fe2S_fd_BS"/>
</dbReference>
<keyword evidence="1" id="KW-0285">Flavoprotein</keyword>
<dbReference type="SUPFAM" id="SSF47741">
    <property type="entry name" value="CO dehydrogenase ISP C-domain like"/>
    <property type="match status" value="1"/>
</dbReference>
<dbReference type="PROSITE" id="PS51387">
    <property type="entry name" value="FAD_PCMH"/>
    <property type="match status" value="1"/>
</dbReference>
<dbReference type="InterPro" id="IPR014307">
    <property type="entry name" value="Xanthine_DH_ssu"/>
</dbReference>
<evidence type="ECO:0000256" key="4">
    <source>
        <dbReference type="ARBA" id="ARBA00023002"/>
    </source>
</evidence>
<comment type="caution">
    <text evidence="8">The sequence shown here is derived from an EMBL/GenBank/DDBJ whole genome shotgun (WGS) entry which is preliminary data.</text>
</comment>
<keyword evidence="5" id="KW-0408">Iron</keyword>